<dbReference type="InterPro" id="IPR049003">
    <property type="entry name" value="PgaA_barrel"/>
</dbReference>
<evidence type="ECO:0000313" key="3">
    <source>
        <dbReference type="EMBL" id="STO93174.1"/>
    </source>
</evidence>
<keyword evidence="1" id="KW-0732">Signal</keyword>
<feature type="signal peptide" evidence="1">
    <location>
        <begin position="1"/>
        <end position="26"/>
    </location>
</feature>
<dbReference type="Proteomes" id="UP000255264">
    <property type="component" value="Unassembled WGS sequence"/>
</dbReference>
<dbReference type="OrthoDB" id="5405060at2"/>
<dbReference type="GO" id="GO:1901515">
    <property type="term" value="F:poly-beta-1,6-N-acetyl-D-glucosamine transmembrane transporter activity"/>
    <property type="evidence" value="ECO:0007669"/>
    <property type="project" value="InterPro"/>
</dbReference>
<name>A0A377IY30_9PAST</name>
<dbReference type="InterPro" id="IPR011990">
    <property type="entry name" value="TPR-like_helical_dom_sf"/>
</dbReference>
<organism evidence="3 4">
    <name type="scientific">Haemophilus pittmaniae</name>
    <dbReference type="NCBI Taxonomy" id="249188"/>
    <lineage>
        <taxon>Bacteria</taxon>
        <taxon>Pseudomonadati</taxon>
        <taxon>Pseudomonadota</taxon>
        <taxon>Gammaproteobacteria</taxon>
        <taxon>Pasteurellales</taxon>
        <taxon>Pasteurellaceae</taxon>
        <taxon>Haemophilus</taxon>
    </lineage>
</organism>
<feature type="chain" id="PRO_5017061678" evidence="1">
    <location>
        <begin position="27"/>
        <end position="806"/>
    </location>
</feature>
<feature type="domain" description="PgaA membrane beta barrel" evidence="2">
    <location>
        <begin position="519"/>
        <end position="795"/>
    </location>
</feature>
<sequence>MKLSSSTMRSVLLSLCTAATAPSLLANQTPTDVAREKIIIFSRQGDAQLQQAISQLDALYQRTNDRKVRDDLIALYLRSGQSAKALQVCPECSPSQLSESELENLGKAARNEKQFERSYALYEQLAKKFPNNQNGWLGTALVATELKRYPAAKNALANYKKRFGQNGGFKDAQNYFLDASEADMAKLGRWQSMLEKDPKNADLVRNLYRLASKYNMRPLQEKLMREHGDLFNTKDKLWLEHDGAIVSAKIAQNNRELNNSFERLGALLGNLTQDNPLYPQTLADHFALGVRLGKLKDVRKDYEELQKQANPPAYLEEAFADYWAQKGSPHEALKRYQAIEQKLLDKKQKPSDGLLFKLASSASDAGKFPLAQRYLEQVSNNSSINDYTHTTRITNPSYDTRYFGLARLALWRGNASLAQQMIDKRALEQTPGDPWVLMQKAELERSRNNFDDAEYWLNRAAVFFTEADQKEIRYAKTELALAKNDLPTASRLVSGFTEDERMEAKSVIDNYELAHSGRIVGAVGIQHRTSAPTKQGNESSQNYAIYSPKTADGHDVYVRYGETRSPVSEETLTARFVGAGTELNFYPFNLNLEAGKGIHLNKRGYALANLDYELNQHWDFSLSGHYNGVNVPAKAAAQDVYTRGGGFSAAYTYSDVLRAGAGAYLTRFTDGNLRRDLNFWLNTQTFKHDRWTLTNSFRIDHTKNKLIDTANYYNPSKALGLDFGADLSYYQPLDHRLILTHHLKGNLGSYKQQDLPRERTWSVSYGNEWRIGKKYGVSYEFGRKKNIYDGAAEYNNFGNLNFSLYY</sequence>
<evidence type="ECO:0000259" key="2">
    <source>
        <dbReference type="Pfam" id="PF21197"/>
    </source>
</evidence>
<evidence type="ECO:0000256" key="1">
    <source>
        <dbReference type="SAM" id="SignalP"/>
    </source>
</evidence>
<dbReference type="AlphaFoldDB" id="A0A377IY30"/>
<keyword evidence="4" id="KW-1185">Reference proteome</keyword>
<evidence type="ECO:0000313" key="4">
    <source>
        <dbReference type="Proteomes" id="UP000255264"/>
    </source>
</evidence>
<reference evidence="3 4" key="1">
    <citation type="submission" date="2018-06" db="EMBL/GenBank/DDBJ databases">
        <authorList>
            <consortium name="Pathogen Informatics"/>
            <person name="Doyle S."/>
        </authorList>
    </citation>
    <scope>NUCLEOTIDE SEQUENCE [LARGE SCALE GENOMIC DNA]</scope>
    <source>
        <strain evidence="3 4">NCTC13335</strain>
    </source>
</reference>
<dbReference type="RefSeq" id="WP_115003054.1">
    <property type="nucleotide sequence ID" value="NZ_UGHS01000004.1"/>
</dbReference>
<dbReference type="InterPro" id="IPR023870">
    <property type="entry name" value="PGA_export_porin_PgaA"/>
</dbReference>
<gene>
    <name evidence="3" type="primary">pgaA</name>
    <name evidence="3" type="ORF">NCTC13335_01038</name>
</gene>
<protein>
    <submittedName>
        <fullName evidence="3">Poly-beta-1,6-N-acetyl-D-glucosamine export protein</fullName>
    </submittedName>
</protein>
<dbReference type="Gene3D" id="1.25.40.10">
    <property type="entry name" value="Tetratricopeptide repeat domain"/>
    <property type="match status" value="2"/>
</dbReference>
<accession>A0A377IY30</accession>
<dbReference type="NCBIfam" id="TIGR03939">
    <property type="entry name" value="PGA_TPR_OMP"/>
    <property type="match status" value="1"/>
</dbReference>
<dbReference type="EMBL" id="UGHS01000004">
    <property type="protein sequence ID" value="STO93174.1"/>
    <property type="molecule type" value="Genomic_DNA"/>
</dbReference>
<dbReference type="Pfam" id="PF21197">
    <property type="entry name" value="PgaA_barrel"/>
    <property type="match status" value="1"/>
</dbReference>
<dbReference type="SUPFAM" id="SSF48452">
    <property type="entry name" value="TPR-like"/>
    <property type="match status" value="2"/>
</dbReference>
<proteinExistence type="predicted"/>